<feature type="region of interest" description="Disordered" evidence="19">
    <location>
        <begin position="917"/>
        <end position="951"/>
    </location>
</feature>
<evidence type="ECO:0000256" key="12">
    <source>
        <dbReference type="ARBA" id="ARBA00023014"/>
    </source>
</evidence>
<dbReference type="InterPro" id="IPR006554">
    <property type="entry name" value="Helicase-like_DEXD_c2"/>
</dbReference>
<dbReference type="SUPFAM" id="SSF52540">
    <property type="entry name" value="P-loop containing nucleoside triphosphate hydrolases"/>
    <property type="match status" value="2"/>
</dbReference>
<keyword evidence="8" id="KW-0378">Hydrolase</keyword>
<comment type="similarity">
    <text evidence="3">Belongs to the DEAD box helicase family. DEAH subfamily.</text>
</comment>
<dbReference type="Pfam" id="PF13307">
    <property type="entry name" value="Helicase_C_2"/>
    <property type="match status" value="1"/>
</dbReference>
<dbReference type="FunFam" id="3.40.50.300:FF:000731">
    <property type="entry name" value="Fanconi anemia group J protein homolog"/>
    <property type="match status" value="1"/>
</dbReference>
<comment type="subcellular location">
    <subcellularLocation>
        <location evidence="2">Nucleus</location>
    </subcellularLocation>
</comment>
<evidence type="ECO:0000313" key="22">
    <source>
        <dbReference type="Proteomes" id="UP000319801"/>
    </source>
</evidence>
<sequence length="1505" mass="168134">MAADTVEYTIGGVKINFPCKAYPSQLAMMNSIVRGLNHGQHCLLESPTGSGKSLALLCSALAWQQAQYAKTDQEGGSASCDLKKPDVTTPCQCVCHSKARCSSTSFSTTASVIDLTAEDSAQVSTPLRAKEGSQARRSTLSSRLAEKFQASLTTTQEEPCDEDFKPDKKRIRTPAGDQKQSRKRRCLEKGVVFDDDDDDNDEKDEEAYRGTRNWTVQLSSQAKAEGNLPPAECCSPVPCSLCACASLAEEQKTNGKVKDKDKECHGRKAVPKIFFGTRTHKQITQIARELKRTLYSTVPMTILSSRDHTCVHPEVVPHANRNERCKELLEAKNGQLCRFYHNVHKMREQRTLQWVHGLHQAWDIEELVSLGTKLRSCAYFAARELMQEACIVFCPYNYLLDPLIRESMDIDLKGQIVVLDEAHNIEDCARESASFTLNQAQLREARDDIEMMVTYNVRRNNHEPLLAFCCSLLNWIQDSTNHLQDRDYETAYKVWNGKEVLDIFHGFGITADTFPVLRKHFEAVLEKEERVGLVNGRENTVQVPTISSKTQIVLKSLFMVLGFLFRQNCRFADDYRVALQQSYVWTTQQDVPDEQGFFARPRRRRQTTRSKTLVHTLSFWCLNPAVAFSDLSTAVHSIVLTSGTLSPMGSFSSELGLKFSIQLEASHVINKSQVWVGTIGAGPQGRRLCATFQHAETFNFQDEVGALLLKVCQTVSRGVLCFLPSYKMLDKLRDRWMNTGLWEKLEEQKAVIAEPRGGAKSDFDELLQTYYNAISQSGVRDGALLIAVCRGKVSEGLDFSDDNARAVVTVGIPFPNIKDLQVELKMKYNDQHCKSRGLLPGSRWYEIQAFRALNQALGRCIRHRNDWGALILVDDRFRANPNKYITGLSKWVRQLVKHHDSFTSALESLVSFSQSQQQEKTNQTEEVSQTILKSPTTQSSGRQSTELPEMHQSLTSEGHITLPSISHSSEAGDQKPMHQSESHTSQCDVPKILPKLKNISTLFTSTPVSSRFRTPIFQSKNSRKDPDQCDNSVVVINKDTISASALTMNDQTEVVPESKPNEISPGSSLQPPALSPVKINSCCSFDQEMTVAGPEDAEEEDQSIFYTPELFEEDEQSAAATVEEIKDLPKAATEENSPQMDQHCCRVLKMVDGQSEEFIKSEKGRMRTNAGASDVNGAVFLTERDCVLSDSVAEQTEVSCNIDSEDRATQQQHNNSSKSRRLSRSRQKASSREAGHSAVERKKEKVCARRKRGSFYKDSLSPKTTEVQVAAALKTESVEDSECRSSSKIIQVSDFCMQSDNAKAKNTVLTVRRTTRRAGTKRMSCVKPTAKNCHAGDQSSFSSGALCMNGLYCGLCQMELLPYAQGVVQNAVCEQVEISELIKSLEQFGERPQCPCSPLRATRSDGDSFLMVQNSLALQTLRCSLQPYLPENKTGLCSYNAVWNKAKCSVNQLLQCQSCVSDYTDCAVIMAVEVHHPKEPALDQIWLVPSALRFCSRIAYLGLVQ</sequence>
<dbReference type="PROSITE" id="PS51193">
    <property type="entry name" value="HELICASE_ATP_BIND_2"/>
    <property type="match status" value="1"/>
</dbReference>
<dbReference type="GO" id="GO:0016818">
    <property type="term" value="F:hydrolase activity, acting on acid anhydrides, in phosphorus-containing anhydrides"/>
    <property type="evidence" value="ECO:0007669"/>
    <property type="project" value="InterPro"/>
</dbReference>
<evidence type="ECO:0000256" key="6">
    <source>
        <dbReference type="ARBA" id="ARBA00022741"/>
    </source>
</evidence>
<gene>
    <name evidence="21" type="ORF">Baya_9148</name>
</gene>
<keyword evidence="22" id="KW-1185">Reference proteome</keyword>
<dbReference type="NCBIfam" id="TIGR00604">
    <property type="entry name" value="rad3"/>
    <property type="match status" value="1"/>
</dbReference>
<dbReference type="OrthoDB" id="19182at2759"/>
<dbReference type="Proteomes" id="UP000319801">
    <property type="component" value="Unassembled WGS sequence"/>
</dbReference>
<evidence type="ECO:0000256" key="11">
    <source>
        <dbReference type="ARBA" id="ARBA00023004"/>
    </source>
</evidence>
<feature type="compositionally biased region" description="Basic and acidic residues" evidence="19">
    <location>
        <begin position="970"/>
        <end position="981"/>
    </location>
</feature>
<dbReference type="PANTHER" id="PTHR11472:SF47">
    <property type="entry name" value="FANCONI ANEMIA GROUP J PROTEIN"/>
    <property type="match status" value="1"/>
</dbReference>
<dbReference type="InterPro" id="IPR045028">
    <property type="entry name" value="DinG/Rad3-like"/>
</dbReference>
<dbReference type="SMART" id="SM00488">
    <property type="entry name" value="DEXDc2"/>
    <property type="match status" value="1"/>
</dbReference>
<evidence type="ECO:0000256" key="14">
    <source>
        <dbReference type="ARBA" id="ARBA00023235"/>
    </source>
</evidence>
<dbReference type="InterPro" id="IPR013020">
    <property type="entry name" value="Rad3/Chl1-like"/>
</dbReference>
<evidence type="ECO:0000256" key="7">
    <source>
        <dbReference type="ARBA" id="ARBA00022763"/>
    </source>
</evidence>
<protein>
    <recommendedName>
        <fullName evidence="16">DNA 5'-3' helicase</fullName>
        <ecNumber evidence="16">5.6.2.3</ecNumber>
    </recommendedName>
    <alternativeName>
        <fullName evidence="18">DNA 5'-3' helicase FANCJ</fullName>
    </alternativeName>
</protein>
<evidence type="ECO:0000256" key="18">
    <source>
        <dbReference type="ARBA" id="ARBA00082714"/>
    </source>
</evidence>
<comment type="catalytic activity">
    <reaction evidence="17">
        <text>ATP + H2O = ADP + phosphate + H(+)</text>
        <dbReference type="Rhea" id="RHEA:13065"/>
        <dbReference type="ChEBI" id="CHEBI:15377"/>
        <dbReference type="ChEBI" id="CHEBI:15378"/>
        <dbReference type="ChEBI" id="CHEBI:30616"/>
        <dbReference type="ChEBI" id="CHEBI:43474"/>
        <dbReference type="ChEBI" id="CHEBI:456216"/>
        <dbReference type="EC" id="5.6.2.3"/>
    </reaction>
</comment>
<evidence type="ECO:0000256" key="5">
    <source>
        <dbReference type="ARBA" id="ARBA00022723"/>
    </source>
</evidence>
<keyword evidence="10" id="KW-0067">ATP-binding</keyword>
<feature type="domain" description="Helicase ATP-binding" evidence="20">
    <location>
        <begin position="11"/>
        <end position="469"/>
    </location>
</feature>
<feature type="region of interest" description="Disordered" evidence="19">
    <location>
        <begin position="1203"/>
        <end position="1245"/>
    </location>
</feature>
<evidence type="ECO:0000256" key="15">
    <source>
        <dbReference type="ARBA" id="ARBA00023242"/>
    </source>
</evidence>
<keyword evidence="9" id="KW-0347">Helicase</keyword>
<evidence type="ECO:0000256" key="13">
    <source>
        <dbReference type="ARBA" id="ARBA00023204"/>
    </source>
</evidence>
<dbReference type="GO" id="GO:0046872">
    <property type="term" value="F:metal ion binding"/>
    <property type="evidence" value="ECO:0007669"/>
    <property type="project" value="UniProtKB-KW"/>
</dbReference>
<dbReference type="GO" id="GO:0006289">
    <property type="term" value="P:nucleotide-excision repair"/>
    <property type="evidence" value="ECO:0007669"/>
    <property type="project" value="TreeGrafter"/>
</dbReference>
<dbReference type="GO" id="GO:0003677">
    <property type="term" value="F:DNA binding"/>
    <property type="evidence" value="ECO:0007669"/>
    <property type="project" value="InterPro"/>
</dbReference>
<dbReference type="EC" id="5.6.2.3" evidence="16"/>
<dbReference type="FunFam" id="3.40.50.300:FF:000977">
    <property type="entry name" value="BRCA1 interacting protein C-terminal helicase 1"/>
    <property type="match status" value="1"/>
</dbReference>
<dbReference type="InterPro" id="IPR014013">
    <property type="entry name" value="Helic_SF1/SF2_ATP-bd_DinG/Rad3"/>
</dbReference>
<dbReference type="GO" id="GO:0005524">
    <property type="term" value="F:ATP binding"/>
    <property type="evidence" value="ECO:0007669"/>
    <property type="project" value="UniProtKB-KW"/>
</dbReference>
<dbReference type="InterPro" id="IPR010614">
    <property type="entry name" value="RAD3-like_helicase_DEAD"/>
</dbReference>
<evidence type="ECO:0000256" key="4">
    <source>
        <dbReference type="ARBA" id="ARBA00022485"/>
    </source>
</evidence>
<feature type="compositionally biased region" description="Basic residues" evidence="19">
    <location>
        <begin position="1218"/>
        <end position="1229"/>
    </location>
</feature>
<dbReference type="CDD" id="cd18788">
    <property type="entry name" value="SF2_C_XPD"/>
    <property type="match status" value="1"/>
</dbReference>
<evidence type="ECO:0000256" key="3">
    <source>
        <dbReference type="ARBA" id="ARBA00008792"/>
    </source>
</evidence>
<keyword evidence="6" id="KW-0547">Nucleotide-binding</keyword>
<reference evidence="21 22" key="1">
    <citation type="journal article" date="2019" name="Genome Biol. Evol.">
        <title>Whole-Genome Sequencing of the Giant Devil Catfish, Bagarius yarrelli.</title>
        <authorList>
            <person name="Jiang W."/>
            <person name="Lv Y."/>
            <person name="Cheng L."/>
            <person name="Yang K."/>
            <person name="Chao B."/>
            <person name="Wang X."/>
            <person name="Li Y."/>
            <person name="Pan X."/>
            <person name="You X."/>
            <person name="Zhang Y."/>
            <person name="Yang J."/>
            <person name="Li J."/>
            <person name="Zhang X."/>
            <person name="Liu S."/>
            <person name="Sun C."/>
            <person name="Yang J."/>
            <person name="Shi Q."/>
        </authorList>
    </citation>
    <scope>NUCLEOTIDE SEQUENCE [LARGE SCALE GENOMIC DNA]</scope>
    <source>
        <strain evidence="21">JWS20170419001</strain>
        <tissue evidence="21">Muscle</tissue>
    </source>
</reference>
<comment type="caution">
    <text evidence="21">The sequence shown here is derived from an EMBL/GenBank/DDBJ whole genome shotgun (WGS) entry which is preliminary data.</text>
</comment>
<dbReference type="SMART" id="SM00491">
    <property type="entry name" value="HELICc2"/>
    <property type="match status" value="1"/>
</dbReference>
<comment type="cofactor">
    <cofactor evidence="1">
        <name>[4Fe-4S] cluster</name>
        <dbReference type="ChEBI" id="CHEBI:49883"/>
    </cofactor>
</comment>
<dbReference type="Pfam" id="PF06733">
    <property type="entry name" value="DEAD_2"/>
    <property type="match status" value="1"/>
</dbReference>
<evidence type="ECO:0000256" key="17">
    <source>
        <dbReference type="ARBA" id="ARBA00048954"/>
    </source>
</evidence>
<dbReference type="GO" id="GO:0051539">
    <property type="term" value="F:4 iron, 4 sulfur cluster binding"/>
    <property type="evidence" value="ECO:0007669"/>
    <property type="project" value="UniProtKB-KW"/>
</dbReference>
<keyword evidence="5" id="KW-0479">Metal-binding</keyword>
<evidence type="ECO:0000256" key="2">
    <source>
        <dbReference type="ARBA" id="ARBA00004123"/>
    </source>
</evidence>
<evidence type="ECO:0000256" key="10">
    <source>
        <dbReference type="ARBA" id="ARBA00022840"/>
    </source>
</evidence>
<keyword evidence="7" id="KW-0227">DNA damage</keyword>
<feature type="region of interest" description="Disordered" evidence="19">
    <location>
        <begin position="963"/>
        <end position="986"/>
    </location>
</feature>
<dbReference type="GO" id="GO:0005634">
    <property type="term" value="C:nucleus"/>
    <property type="evidence" value="ECO:0007669"/>
    <property type="project" value="UniProtKB-SubCell"/>
</dbReference>
<evidence type="ECO:0000256" key="9">
    <source>
        <dbReference type="ARBA" id="ARBA00022806"/>
    </source>
</evidence>
<feature type="region of interest" description="Disordered" evidence="19">
    <location>
        <begin position="121"/>
        <end position="184"/>
    </location>
</feature>
<dbReference type="InterPro" id="IPR006555">
    <property type="entry name" value="ATP-dep_Helicase_C"/>
</dbReference>
<dbReference type="GO" id="GO:0043139">
    <property type="term" value="F:5'-3' DNA helicase activity"/>
    <property type="evidence" value="ECO:0007669"/>
    <property type="project" value="UniProtKB-EC"/>
</dbReference>
<keyword evidence="14" id="KW-0413">Isomerase</keyword>
<dbReference type="InterPro" id="IPR027417">
    <property type="entry name" value="P-loop_NTPase"/>
</dbReference>
<keyword evidence="15" id="KW-0539">Nucleus</keyword>
<dbReference type="EMBL" id="VCAZ01000056">
    <property type="protein sequence ID" value="TSN39293.1"/>
    <property type="molecule type" value="Genomic_DNA"/>
</dbReference>
<evidence type="ECO:0000259" key="20">
    <source>
        <dbReference type="PROSITE" id="PS51193"/>
    </source>
</evidence>
<accession>A0A556U6U3</accession>
<keyword evidence="13" id="KW-0234">DNA repair</keyword>
<evidence type="ECO:0000256" key="1">
    <source>
        <dbReference type="ARBA" id="ARBA00001966"/>
    </source>
</evidence>
<dbReference type="Gene3D" id="3.40.50.300">
    <property type="entry name" value="P-loop containing nucleotide triphosphate hydrolases"/>
    <property type="match status" value="3"/>
</dbReference>
<evidence type="ECO:0000256" key="19">
    <source>
        <dbReference type="SAM" id="MobiDB-lite"/>
    </source>
</evidence>
<evidence type="ECO:0000256" key="16">
    <source>
        <dbReference type="ARBA" id="ARBA00044969"/>
    </source>
</evidence>
<evidence type="ECO:0000256" key="8">
    <source>
        <dbReference type="ARBA" id="ARBA00022801"/>
    </source>
</evidence>
<dbReference type="GO" id="GO:1990918">
    <property type="term" value="P:double-strand break repair involved in meiotic recombination"/>
    <property type="evidence" value="ECO:0007669"/>
    <property type="project" value="TreeGrafter"/>
</dbReference>
<name>A0A556U6U3_BAGYA</name>
<keyword evidence="12" id="KW-0411">Iron-sulfur</keyword>
<feature type="compositionally biased region" description="Basic and acidic residues" evidence="19">
    <location>
        <begin position="1230"/>
        <end position="1245"/>
    </location>
</feature>
<keyword evidence="11" id="KW-0408">Iron</keyword>
<dbReference type="PANTHER" id="PTHR11472">
    <property type="entry name" value="DNA REPAIR DEAD HELICASE RAD3/XP-D SUBFAMILY MEMBER"/>
    <property type="match status" value="1"/>
</dbReference>
<keyword evidence="4" id="KW-0004">4Fe-4S</keyword>
<proteinExistence type="inferred from homology"/>
<organism evidence="21 22">
    <name type="scientific">Bagarius yarrelli</name>
    <name type="common">Goonch</name>
    <name type="synonym">Bagrus yarrelli</name>
    <dbReference type="NCBI Taxonomy" id="175774"/>
    <lineage>
        <taxon>Eukaryota</taxon>
        <taxon>Metazoa</taxon>
        <taxon>Chordata</taxon>
        <taxon>Craniata</taxon>
        <taxon>Vertebrata</taxon>
        <taxon>Euteleostomi</taxon>
        <taxon>Actinopterygii</taxon>
        <taxon>Neopterygii</taxon>
        <taxon>Teleostei</taxon>
        <taxon>Ostariophysi</taxon>
        <taxon>Siluriformes</taxon>
        <taxon>Sisoridae</taxon>
        <taxon>Sisorinae</taxon>
        <taxon>Bagarius</taxon>
    </lineage>
</organism>
<evidence type="ECO:0000313" key="21">
    <source>
        <dbReference type="EMBL" id="TSN39293.1"/>
    </source>
</evidence>